<evidence type="ECO:0008006" key="5">
    <source>
        <dbReference type="Google" id="ProtNLM"/>
    </source>
</evidence>
<comment type="caution">
    <text evidence="3">The sequence shown here is derived from an EMBL/GenBank/DDBJ whole genome shotgun (WGS) entry which is preliminary data.</text>
</comment>
<feature type="compositionally biased region" description="Basic and acidic residues" evidence="1">
    <location>
        <begin position="353"/>
        <end position="368"/>
    </location>
</feature>
<feature type="transmembrane region" description="Helical" evidence="2">
    <location>
        <begin position="231"/>
        <end position="253"/>
    </location>
</feature>
<feature type="transmembrane region" description="Helical" evidence="2">
    <location>
        <begin position="320"/>
        <end position="341"/>
    </location>
</feature>
<dbReference type="Proteomes" id="UP001229651">
    <property type="component" value="Unassembled WGS sequence"/>
</dbReference>
<name>A0ABU0F716_9PSEU</name>
<gene>
    <name evidence="3" type="ORF">FB470_006905</name>
</gene>
<reference evidence="3 4" key="1">
    <citation type="submission" date="2023-07" db="EMBL/GenBank/DDBJ databases">
        <title>Sequencing the genomes of 1000 actinobacteria strains.</title>
        <authorList>
            <person name="Klenk H.-P."/>
        </authorList>
    </citation>
    <scope>NUCLEOTIDE SEQUENCE [LARGE SCALE GENOMIC DNA]</scope>
    <source>
        <strain evidence="3 4">DSM 45805</strain>
    </source>
</reference>
<dbReference type="EMBL" id="JAUSUT010000001">
    <property type="protein sequence ID" value="MDQ0382911.1"/>
    <property type="molecule type" value="Genomic_DNA"/>
</dbReference>
<sequence length="368" mass="39832">MTDRTARGGERRTVVVGLLADPDLPARFAGALDDRLPDELRRRVDERTDWSVEPVQDPFEVRYPDHHRLMDKARQRVRDTHWDVAICLTDLPVFGDRGPVAVKISEADRVALISLPSLGGFRLGRRLRDVVVTLVQNLVCGPGHAQADRLGSRLAARAGLDSVPAAHGSREFQISRFPTARLLGGMVRPNRPWRLVIGLSTALAGAFAGSAFGVLYSSIWRLATSLSLARTGGVVAAAVLALATWLIVGHNLWERPAPASAGAGERERRLRNAGTAITVGAAAIAFFAALFVIILAAVALVVPPDYVTQSLGHTASVLDYIRIALMATVLGTVAGAVGSGLEDDTTVRRATYSHREQERRRRASRRDE</sequence>
<evidence type="ECO:0000256" key="2">
    <source>
        <dbReference type="SAM" id="Phobius"/>
    </source>
</evidence>
<feature type="transmembrane region" description="Helical" evidence="2">
    <location>
        <begin position="195"/>
        <end position="219"/>
    </location>
</feature>
<keyword evidence="2" id="KW-0812">Transmembrane</keyword>
<feature type="transmembrane region" description="Helical" evidence="2">
    <location>
        <begin position="274"/>
        <end position="300"/>
    </location>
</feature>
<proteinExistence type="predicted"/>
<feature type="region of interest" description="Disordered" evidence="1">
    <location>
        <begin position="348"/>
        <end position="368"/>
    </location>
</feature>
<evidence type="ECO:0000256" key="1">
    <source>
        <dbReference type="SAM" id="MobiDB-lite"/>
    </source>
</evidence>
<accession>A0ABU0F716</accession>
<evidence type="ECO:0000313" key="3">
    <source>
        <dbReference type="EMBL" id="MDQ0382911.1"/>
    </source>
</evidence>
<dbReference type="RefSeq" id="WP_306998485.1">
    <property type="nucleotide sequence ID" value="NZ_JAUSUT010000001.1"/>
</dbReference>
<keyword evidence="2" id="KW-0472">Membrane</keyword>
<keyword evidence="2" id="KW-1133">Transmembrane helix</keyword>
<organism evidence="3 4">
    <name type="scientific">Amycolatopsis thermophila</name>
    <dbReference type="NCBI Taxonomy" id="206084"/>
    <lineage>
        <taxon>Bacteria</taxon>
        <taxon>Bacillati</taxon>
        <taxon>Actinomycetota</taxon>
        <taxon>Actinomycetes</taxon>
        <taxon>Pseudonocardiales</taxon>
        <taxon>Pseudonocardiaceae</taxon>
        <taxon>Amycolatopsis</taxon>
    </lineage>
</organism>
<evidence type="ECO:0000313" key="4">
    <source>
        <dbReference type="Proteomes" id="UP001229651"/>
    </source>
</evidence>
<protein>
    <recommendedName>
        <fullName evidence="5">5,10-methylene-tetrahydrofolate dehydrogenase/Methenyl tetrahydrofolate cyclohydrolase</fullName>
    </recommendedName>
</protein>
<keyword evidence="4" id="KW-1185">Reference proteome</keyword>